<dbReference type="SUPFAM" id="SSF52799">
    <property type="entry name" value="(Phosphotyrosine protein) phosphatases II"/>
    <property type="match status" value="1"/>
</dbReference>
<accession>A0A2P2SXK9</accession>
<dbReference type="FunFam" id="3.90.190.10:FF:000123">
    <property type="entry name" value="Similar to protein tyrosine/serine phosphatase"/>
    <property type="match status" value="1"/>
</dbReference>
<dbReference type="Proteomes" id="UP000091956">
    <property type="component" value="Unassembled WGS sequence"/>
</dbReference>
<dbReference type="PANTHER" id="PTHR31126:SF1">
    <property type="entry name" value="TYROSINE SPECIFIC PROTEIN PHOSPHATASES DOMAIN-CONTAINING PROTEIN"/>
    <property type="match status" value="1"/>
</dbReference>
<dbReference type="AlphaFoldDB" id="A0A2P2SXK9"/>
<dbReference type="InterPro" id="IPR026893">
    <property type="entry name" value="Tyr/Ser_Pase_IphP-type"/>
</dbReference>
<dbReference type="EMBL" id="KV460206">
    <property type="protein sequence ID" value="OBU01594.2"/>
    <property type="molecule type" value="Genomic_DNA"/>
</dbReference>
<evidence type="ECO:0000313" key="2">
    <source>
        <dbReference type="EMBL" id="OBU01594.2"/>
    </source>
</evidence>
<dbReference type="STRING" id="342668.A0A2P2SXK9"/>
<gene>
    <name evidence="2" type="ORF">VE01_00519</name>
</gene>
<dbReference type="PROSITE" id="PS00383">
    <property type="entry name" value="TYR_PHOSPHATASE_1"/>
    <property type="match status" value="1"/>
</dbReference>
<dbReference type="Gene3D" id="3.90.190.10">
    <property type="entry name" value="Protein tyrosine phosphatase superfamily"/>
    <property type="match status" value="1"/>
</dbReference>
<dbReference type="PANTHER" id="PTHR31126">
    <property type="entry name" value="TYROSINE-PROTEIN PHOSPHATASE"/>
    <property type="match status" value="1"/>
</dbReference>
<dbReference type="GeneID" id="28833905"/>
<evidence type="ECO:0000259" key="1">
    <source>
        <dbReference type="PROSITE" id="PS50056"/>
    </source>
</evidence>
<dbReference type="GO" id="GO:0004721">
    <property type="term" value="F:phosphoprotein phosphatase activity"/>
    <property type="evidence" value="ECO:0007669"/>
    <property type="project" value="InterPro"/>
</dbReference>
<dbReference type="InterPro" id="IPR029021">
    <property type="entry name" value="Prot-tyrosine_phosphatase-like"/>
</dbReference>
<dbReference type="RefSeq" id="XP_018135326.2">
    <property type="nucleotide sequence ID" value="XM_018270050.2"/>
</dbReference>
<feature type="domain" description="Tyrosine specific protein phosphatases" evidence="1">
    <location>
        <begin position="182"/>
        <end position="247"/>
    </location>
</feature>
<protein>
    <recommendedName>
        <fullName evidence="1">Tyrosine specific protein phosphatases domain-containing protein</fullName>
    </recommendedName>
</protein>
<proteinExistence type="predicted"/>
<dbReference type="PROSITE" id="PS50056">
    <property type="entry name" value="TYR_PHOSPHATASE_2"/>
    <property type="match status" value="1"/>
</dbReference>
<reference evidence="2 3" key="1">
    <citation type="submission" date="2016-03" db="EMBL/GenBank/DDBJ databases">
        <title>Comparative genomics of Pseudogymnoascus destructans, the fungus causing white-nose syndrome of bats.</title>
        <authorList>
            <person name="Palmer J.M."/>
            <person name="Drees K.P."/>
            <person name="Foster J.T."/>
            <person name="Lindner D.L."/>
        </authorList>
    </citation>
    <scope>NUCLEOTIDE SEQUENCE [LARGE SCALE GENOMIC DNA]</scope>
    <source>
        <strain evidence="2 3">UAMH 10579</strain>
    </source>
</reference>
<organism evidence="2 3">
    <name type="scientific">Pseudogymnoascus verrucosus</name>
    <dbReference type="NCBI Taxonomy" id="342668"/>
    <lineage>
        <taxon>Eukaryota</taxon>
        <taxon>Fungi</taxon>
        <taxon>Dikarya</taxon>
        <taxon>Ascomycota</taxon>
        <taxon>Pezizomycotina</taxon>
        <taxon>Leotiomycetes</taxon>
        <taxon>Thelebolales</taxon>
        <taxon>Thelebolaceae</taxon>
        <taxon>Pseudogymnoascus</taxon>
    </lineage>
</organism>
<dbReference type="InterPro" id="IPR000387">
    <property type="entry name" value="Tyr_Pase_dom"/>
</dbReference>
<dbReference type="Pfam" id="PF13350">
    <property type="entry name" value="Y_phosphatase3"/>
    <property type="match status" value="1"/>
</dbReference>
<name>A0A2P2SXK9_9PEZI</name>
<dbReference type="InterPro" id="IPR016130">
    <property type="entry name" value="Tyr_Pase_AS"/>
</dbReference>
<reference evidence="3" key="2">
    <citation type="journal article" date="2018" name="Nat. Commun.">
        <title>Extreme sensitivity to ultraviolet light in the fungal pathogen causing white-nose syndrome of bats.</title>
        <authorList>
            <person name="Palmer J.M."/>
            <person name="Drees K.P."/>
            <person name="Foster J.T."/>
            <person name="Lindner D.L."/>
        </authorList>
    </citation>
    <scope>NUCLEOTIDE SEQUENCE [LARGE SCALE GENOMIC DNA]</scope>
    <source>
        <strain evidence="3">UAMH 10579</strain>
    </source>
</reference>
<sequence length="320" mass="35182">MRSTKLRLMNLGCDSRSIYVQTHQRNSSKFTFLRTQHSKMSTSTSSSAALPSPPFIQVEGLPNLRDLGGYPVPGSKNSIRRGVIYRAGAPSSKIDEDGWTTIKSLGITHVYDLRSNPEIEKAEAAGRGGVVEFEGSKRVFAPVFTDVDYSPQNLMVRFKNYQSGSPEGFTAAYEDILKNAPQSYTQILRHIAQWPTSPLLLHCTAGKDRTGVLCALILSLCGVDDETVAREYSLTEVGLAHWREEVVAGLMASHTIPSDRTGALNMLSARAENMMATLAMIRERYGGAEGYIREHCELSDDEIGQIKSSLVVTEAPVHQL</sequence>
<keyword evidence="3" id="KW-1185">Reference proteome</keyword>
<evidence type="ECO:0000313" key="3">
    <source>
        <dbReference type="Proteomes" id="UP000091956"/>
    </source>
</evidence>